<keyword evidence="3 6" id="KW-0808">Transferase</keyword>
<dbReference type="NCBIfam" id="TIGR00675">
    <property type="entry name" value="dcm"/>
    <property type="match status" value="1"/>
</dbReference>
<evidence type="ECO:0000256" key="5">
    <source>
        <dbReference type="ARBA" id="ARBA00022747"/>
    </source>
</evidence>
<evidence type="ECO:0000256" key="3">
    <source>
        <dbReference type="ARBA" id="ARBA00022679"/>
    </source>
</evidence>
<evidence type="ECO:0000256" key="6">
    <source>
        <dbReference type="PROSITE-ProRule" id="PRU01016"/>
    </source>
</evidence>
<evidence type="ECO:0000256" key="8">
    <source>
        <dbReference type="SAM" id="MobiDB-lite"/>
    </source>
</evidence>
<proteinExistence type="inferred from homology"/>
<dbReference type="PROSITE" id="PS51679">
    <property type="entry name" value="SAM_MT_C5"/>
    <property type="match status" value="1"/>
</dbReference>
<evidence type="ECO:0000313" key="9">
    <source>
        <dbReference type="EMBL" id="MBE6085775.1"/>
    </source>
</evidence>
<sequence length="477" mass="53513">MPFYAVDLFCGAGGCSEGLIQAGFHILFSSDISPMAGKTYQNRHEQLGLIQGKNTWFECADIRNLTGDLIWEKIKGLQMFAGKNVPEIDLMIGGPSCQGFSRAGRRDKKDPRNLLFGEYVRVINDVRPKYIILENVVGFVDMQFMDYVGITGIKYPDGSVTPDILCSELKEIGYDTLPLQILDAADYGVPQRRKRVIFMGYRRGLKPPKYPEPTTPEPHHISLHEAISDLITDPAIKEKVSKEASQFQKDSRAGRTPAVNGKPIAADGLTNMELPRSMDLIKERFSLFEQGETGTNLRKRVQEKGIDLSNTPNLVTMCSEKMGISEQDVVDLFKAGTSDPDKLDILLTKKNIRQRWDENSPSATVVTIADDYISPWENRTFSVREMARCQSFDDSFEFLGKRTTGGLLRRVEVPQYTQVGNAVPPLLAKAVALEVIKVLKETANRDDNHDTCKYQYPTPTADKRDVFLVMDKKKVTA</sequence>
<dbReference type="RefSeq" id="WP_303669915.1">
    <property type="nucleotide sequence ID" value="NZ_SVCA01000009.1"/>
</dbReference>
<dbReference type="Gene3D" id="3.40.50.150">
    <property type="entry name" value="Vaccinia Virus protein VP39"/>
    <property type="match status" value="1"/>
</dbReference>
<dbReference type="InterPro" id="IPR001525">
    <property type="entry name" value="C5_MeTfrase"/>
</dbReference>
<evidence type="ECO:0000256" key="7">
    <source>
        <dbReference type="RuleBase" id="RU000416"/>
    </source>
</evidence>
<evidence type="ECO:0000256" key="1">
    <source>
        <dbReference type="ARBA" id="ARBA00011975"/>
    </source>
</evidence>
<dbReference type="InterPro" id="IPR029063">
    <property type="entry name" value="SAM-dependent_MTases_sf"/>
</dbReference>
<dbReference type="GO" id="GO:0032259">
    <property type="term" value="P:methylation"/>
    <property type="evidence" value="ECO:0007669"/>
    <property type="project" value="UniProtKB-KW"/>
</dbReference>
<keyword evidence="5" id="KW-0680">Restriction system</keyword>
<feature type="active site" evidence="6">
    <location>
        <position position="97"/>
    </location>
</feature>
<dbReference type="GO" id="GO:0009307">
    <property type="term" value="P:DNA restriction-modification system"/>
    <property type="evidence" value="ECO:0007669"/>
    <property type="project" value="UniProtKB-KW"/>
</dbReference>
<dbReference type="EMBL" id="SVCA01000009">
    <property type="protein sequence ID" value="MBE6085775.1"/>
    <property type="molecule type" value="Genomic_DNA"/>
</dbReference>
<dbReference type="Proteomes" id="UP000772151">
    <property type="component" value="Unassembled WGS sequence"/>
</dbReference>
<organism evidence="9 10">
    <name type="scientific">Selenomonas ruminantium</name>
    <dbReference type="NCBI Taxonomy" id="971"/>
    <lineage>
        <taxon>Bacteria</taxon>
        <taxon>Bacillati</taxon>
        <taxon>Bacillota</taxon>
        <taxon>Negativicutes</taxon>
        <taxon>Selenomonadales</taxon>
        <taxon>Selenomonadaceae</taxon>
        <taxon>Selenomonas</taxon>
    </lineage>
</organism>
<dbReference type="PRINTS" id="PR00105">
    <property type="entry name" value="C5METTRFRASE"/>
</dbReference>
<evidence type="ECO:0000313" key="10">
    <source>
        <dbReference type="Proteomes" id="UP000772151"/>
    </source>
</evidence>
<dbReference type="PROSITE" id="PS00095">
    <property type="entry name" value="C5_MTASE_2"/>
    <property type="match status" value="1"/>
</dbReference>
<keyword evidence="4 6" id="KW-0949">S-adenosyl-L-methionine</keyword>
<dbReference type="SUPFAM" id="SSF53335">
    <property type="entry name" value="S-adenosyl-L-methionine-dependent methyltransferases"/>
    <property type="match status" value="1"/>
</dbReference>
<comment type="caution">
    <text evidence="9">The sequence shown here is derived from an EMBL/GenBank/DDBJ whole genome shotgun (WGS) entry which is preliminary data.</text>
</comment>
<dbReference type="InterPro" id="IPR050390">
    <property type="entry name" value="C5-Methyltransferase"/>
</dbReference>
<reference evidence="9" key="1">
    <citation type="submission" date="2019-04" db="EMBL/GenBank/DDBJ databases">
        <title>Evolution of Biomass-Degrading Anaerobic Consortia Revealed by Metagenomics.</title>
        <authorList>
            <person name="Peng X."/>
        </authorList>
    </citation>
    <scope>NUCLEOTIDE SEQUENCE</scope>
    <source>
        <strain evidence="9">SIG242</strain>
    </source>
</reference>
<dbReference type="GO" id="GO:0044027">
    <property type="term" value="P:negative regulation of gene expression via chromosomal CpG island methylation"/>
    <property type="evidence" value="ECO:0007669"/>
    <property type="project" value="TreeGrafter"/>
</dbReference>
<protein>
    <recommendedName>
        <fullName evidence="1">DNA (cytosine-5-)-methyltransferase</fullName>
        <ecNumber evidence="1">2.1.1.37</ecNumber>
    </recommendedName>
</protein>
<dbReference type="EC" id="2.1.1.37" evidence="1"/>
<comment type="similarity">
    <text evidence="6 7">Belongs to the class I-like SAM-binding methyltransferase superfamily. C5-methyltransferase family.</text>
</comment>
<evidence type="ECO:0000256" key="4">
    <source>
        <dbReference type="ARBA" id="ARBA00022691"/>
    </source>
</evidence>
<dbReference type="Gene3D" id="3.90.120.10">
    <property type="entry name" value="DNA Methylase, subunit A, domain 2"/>
    <property type="match status" value="1"/>
</dbReference>
<dbReference type="InterPro" id="IPR031303">
    <property type="entry name" value="C5_meth_CS"/>
</dbReference>
<evidence type="ECO:0000256" key="2">
    <source>
        <dbReference type="ARBA" id="ARBA00022603"/>
    </source>
</evidence>
<feature type="region of interest" description="Disordered" evidence="8">
    <location>
        <begin position="246"/>
        <end position="266"/>
    </location>
</feature>
<dbReference type="AlphaFoldDB" id="A0A927WJV6"/>
<keyword evidence="2 6" id="KW-0489">Methyltransferase</keyword>
<dbReference type="GO" id="GO:0003677">
    <property type="term" value="F:DNA binding"/>
    <property type="evidence" value="ECO:0007669"/>
    <property type="project" value="TreeGrafter"/>
</dbReference>
<dbReference type="Pfam" id="PF00145">
    <property type="entry name" value="DNA_methylase"/>
    <property type="match status" value="1"/>
</dbReference>
<dbReference type="GO" id="GO:0003886">
    <property type="term" value="F:DNA (cytosine-5-)-methyltransferase activity"/>
    <property type="evidence" value="ECO:0007669"/>
    <property type="project" value="UniProtKB-EC"/>
</dbReference>
<gene>
    <name evidence="9" type="ORF">E7203_10055</name>
</gene>
<dbReference type="PANTHER" id="PTHR10629:SF52">
    <property type="entry name" value="DNA (CYTOSINE-5)-METHYLTRANSFERASE 1"/>
    <property type="match status" value="1"/>
</dbReference>
<accession>A0A927WJV6</accession>
<dbReference type="PANTHER" id="PTHR10629">
    <property type="entry name" value="CYTOSINE-SPECIFIC METHYLTRANSFERASE"/>
    <property type="match status" value="1"/>
</dbReference>
<name>A0A927WJV6_SELRU</name>